<feature type="compositionally biased region" description="Basic and acidic residues" evidence="1">
    <location>
        <begin position="1"/>
        <end position="16"/>
    </location>
</feature>
<reference evidence="3" key="1">
    <citation type="submission" date="2025-08" db="UniProtKB">
        <authorList>
            <consortium name="RefSeq"/>
        </authorList>
    </citation>
    <scope>IDENTIFICATION</scope>
    <source>
        <tissue evidence="3">Liver</tissue>
    </source>
</reference>
<feature type="region of interest" description="Disordered" evidence="1">
    <location>
        <begin position="1"/>
        <end position="99"/>
    </location>
</feature>
<sequence length="234" mass="25316">MHTERGHWARRGEAVGRRNRSPAGQRAPEGPGCAPVGPGIWTHPEPCKRPRSGYSPPGGLEEPRGHRQPFALTQGRRGKRLNAPPEGKPKRKGRKEARTRTSAARVALYCLPFRKWTFRYFLILLAPLLGQTEPFGPALSFSKKTNPKSASEESTVEKFCTATRHGTLLCTLESRVPSGTSVLGAQTPARRGGHRALAAYPSARGSPQTLSEAPATAALAVWCPSPRGRAPASF</sequence>
<dbReference type="Proteomes" id="UP000886700">
    <property type="component" value="Unplaced"/>
</dbReference>
<gene>
    <name evidence="3" type="primary">LOC110343307</name>
</gene>
<dbReference type="RefSeq" id="XP_040607484.1">
    <property type="nucleotide sequence ID" value="XM_040751550.1"/>
</dbReference>
<proteinExistence type="predicted"/>
<evidence type="ECO:0000313" key="2">
    <source>
        <dbReference type="Proteomes" id="UP000886700"/>
    </source>
</evidence>
<protein>
    <submittedName>
        <fullName evidence="3">Uncharacterized protein LOC110343307</fullName>
    </submittedName>
</protein>
<name>A0ABM2XY75_MESAU</name>
<organism evidence="2 3">
    <name type="scientific">Mesocricetus auratus</name>
    <name type="common">Golden hamster</name>
    <dbReference type="NCBI Taxonomy" id="10036"/>
    <lineage>
        <taxon>Eukaryota</taxon>
        <taxon>Metazoa</taxon>
        <taxon>Chordata</taxon>
        <taxon>Craniata</taxon>
        <taxon>Vertebrata</taxon>
        <taxon>Euteleostomi</taxon>
        <taxon>Mammalia</taxon>
        <taxon>Eutheria</taxon>
        <taxon>Euarchontoglires</taxon>
        <taxon>Glires</taxon>
        <taxon>Rodentia</taxon>
        <taxon>Myomorpha</taxon>
        <taxon>Muroidea</taxon>
        <taxon>Cricetidae</taxon>
        <taxon>Cricetinae</taxon>
        <taxon>Mesocricetus</taxon>
    </lineage>
</organism>
<evidence type="ECO:0000313" key="3">
    <source>
        <dbReference type="RefSeq" id="XP_040607484.1"/>
    </source>
</evidence>
<evidence type="ECO:0000256" key="1">
    <source>
        <dbReference type="SAM" id="MobiDB-lite"/>
    </source>
</evidence>
<dbReference type="GeneID" id="110343307"/>
<keyword evidence="2" id="KW-1185">Reference proteome</keyword>
<accession>A0ABM2XY75</accession>